<keyword evidence="3" id="KW-1185">Reference proteome</keyword>
<evidence type="ECO:0000313" key="2">
    <source>
        <dbReference type="EMBL" id="QIM18697.1"/>
    </source>
</evidence>
<name>A0ABX6K0E1_9MICO</name>
<dbReference type="EMBL" id="CP049933">
    <property type="protein sequence ID" value="QIM18697.1"/>
    <property type="molecule type" value="Genomic_DNA"/>
</dbReference>
<accession>A0ABX6K0E1</accession>
<evidence type="ECO:0000256" key="1">
    <source>
        <dbReference type="SAM" id="MobiDB-lite"/>
    </source>
</evidence>
<feature type="region of interest" description="Disordered" evidence="1">
    <location>
        <begin position="143"/>
        <end position="167"/>
    </location>
</feature>
<dbReference type="RefSeq" id="WP_166330541.1">
    <property type="nucleotide sequence ID" value="NZ_CP049933.1"/>
</dbReference>
<evidence type="ECO:0000313" key="3">
    <source>
        <dbReference type="Proteomes" id="UP000503441"/>
    </source>
</evidence>
<dbReference type="Proteomes" id="UP000503441">
    <property type="component" value="Chromosome"/>
</dbReference>
<organism evidence="2 3">
    <name type="scientific">Leucobacter coleopterorum</name>
    <dbReference type="NCBI Taxonomy" id="2714933"/>
    <lineage>
        <taxon>Bacteria</taxon>
        <taxon>Bacillati</taxon>
        <taxon>Actinomycetota</taxon>
        <taxon>Actinomycetes</taxon>
        <taxon>Micrococcales</taxon>
        <taxon>Microbacteriaceae</taxon>
        <taxon>Leucobacter</taxon>
    </lineage>
</organism>
<sequence>MSDSAPQHHAASVAYEALKDLAHTVREAPPAELYSLTGELLGITRVLPDVLRKVGVLVLARSEDATLDSISSGHSARTEIEAAARHLIAASEFIDAAQSRLDHAAQHLSELAWPPQPTHARQTAQRGLAATAQRSDLAAAQTVRLSDLAAPSERYTPPAQHGTGLTR</sequence>
<protein>
    <submittedName>
        <fullName evidence="2">Uncharacterized protein</fullName>
    </submittedName>
</protein>
<gene>
    <name evidence="2" type="ORF">G7066_08885</name>
</gene>
<proteinExistence type="predicted"/>
<reference evidence="2 3" key="1">
    <citation type="submission" date="2020-03" db="EMBL/GenBank/DDBJ databases">
        <title>Leucobacter sp. nov., isolated from beetles.</title>
        <authorList>
            <person name="Hyun D.-W."/>
            <person name="Bae J.-W."/>
        </authorList>
    </citation>
    <scope>NUCLEOTIDE SEQUENCE [LARGE SCALE GENOMIC DNA]</scope>
    <source>
        <strain evidence="2 3">HDW9A</strain>
    </source>
</reference>